<dbReference type="RefSeq" id="WP_121275053.1">
    <property type="nucleotide sequence ID" value="NZ_RBZV01000001.1"/>
</dbReference>
<feature type="domain" description="Multidrug resistance protein MdtA-like barrel-sandwich hybrid" evidence="4">
    <location>
        <begin position="67"/>
        <end position="256"/>
    </location>
</feature>
<evidence type="ECO:0000313" key="7">
    <source>
        <dbReference type="Proteomes" id="UP000280434"/>
    </source>
</evidence>
<dbReference type="InterPro" id="IPR058634">
    <property type="entry name" value="AaeA-lik-b-barrel"/>
</dbReference>
<dbReference type="Pfam" id="PF25917">
    <property type="entry name" value="BSH_RND"/>
    <property type="match status" value="1"/>
</dbReference>
<keyword evidence="2" id="KW-0472">Membrane</keyword>
<organism evidence="6 7">
    <name type="scientific">Trinickia fusca</name>
    <dbReference type="NCBI Taxonomy" id="2419777"/>
    <lineage>
        <taxon>Bacteria</taxon>
        <taxon>Pseudomonadati</taxon>
        <taxon>Pseudomonadota</taxon>
        <taxon>Betaproteobacteria</taxon>
        <taxon>Burkholderiales</taxon>
        <taxon>Burkholderiaceae</taxon>
        <taxon>Trinickia</taxon>
    </lineage>
</organism>
<feature type="domain" description="p-hydroxybenzoic acid efflux pump subunit AaeA-like beta-barrel" evidence="5">
    <location>
        <begin position="265"/>
        <end position="356"/>
    </location>
</feature>
<dbReference type="Gene3D" id="2.40.50.100">
    <property type="match status" value="1"/>
</dbReference>
<dbReference type="PANTHER" id="PTHR30386">
    <property type="entry name" value="MEMBRANE FUSION SUBUNIT OF EMRAB-TOLC MULTIDRUG EFFLUX PUMP"/>
    <property type="match status" value="1"/>
</dbReference>
<accession>A0A494XNP5</accession>
<dbReference type="InterPro" id="IPR050739">
    <property type="entry name" value="MFP"/>
</dbReference>
<keyword evidence="7" id="KW-1185">Reference proteome</keyword>
<evidence type="ECO:0000313" key="6">
    <source>
        <dbReference type="EMBL" id="RKP52295.1"/>
    </source>
</evidence>
<dbReference type="Gene3D" id="1.10.287.470">
    <property type="entry name" value="Helix hairpin bin"/>
    <property type="match status" value="1"/>
</dbReference>
<evidence type="ECO:0000259" key="4">
    <source>
        <dbReference type="Pfam" id="PF25917"/>
    </source>
</evidence>
<feature type="transmembrane region" description="Helical" evidence="2">
    <location>
        <begin position="25"/>
        <end position="45"/>
    </location>
</feature>
<name>A0A494XNP5_9BURK</name>
<dbReference type="Gene3D" id="2.40.30.170">
    <property type="match status" value="1"/>
</dbReference>
<gene>
    <name evidence="6" type="ORF">D7S89_01820</name>
</gene>
<dbReference type="GO" id="GO:0055085">
    <property type="term" value="P:transmembrane transport"/>
    <property type="evidence" value="ECO:0007669"/>
    <property type="project" value="InterPro"/>
</dbReference>
<evidence type="ECO:0000256" key="1">
    <source>
        <dbReference type="SAM" id="Coils"/>
    </source>
</evidence>
<feature type="coiled-coil region" evidence="1">
    <location>
        <begin position="96"/>
        <end position="123"/>
    </location>
</feature>
<evidence type="ECO:0000259" key="3">
    <source>
        <dbReference type="Pfam" id="PF25876"/>
    </source>
</evidence>
<dbReference type="OrthoDB" id="9811754at2"/>
<proteinExistence type="predicted"/>
<dbReference type="Proteomes" id="UP000280434">
    <property type="component" value="Unassembled WGS sequence"/>
</dbReference>
<keyword evidence="2" id="KW-1133">Transmembrane helix</keyword>
<dbReference type="PANTHER" id="PTHR30386:SF24">
    <property type="entry name" value="MULTIDRUG RESISTANCE EFFLUX PUMP"/>
    <property type="match status" value="1"/>
</dbReference>
<protein>
    <submittedName>
        <fullName evidence="6">HlyD family secretion protein</fullName>
    </submittedName>
</protein>
<dbReference type="AlphaFoldDB" id="A0A494XNP5"/>
<dbReference type="PRINTS" id="PR01490">
    <property type="entry name" value="RTXTOXIND"/>
</dbReference>
<dbReference type="InterPro" id="IPR058624">
    <property type="entry name" value="MdtA-like_HH"/>
</dbReference>
<sequence length="359" mass="38536">MNTSAAEKTAVADPAVKAKPRQTPWMKLAVSAVAVVLAAAGTYWYTVLRFEQTTDDAYVGGDVTVMAPKVTGFVDDIRVTDNEHVKAGQVLIRLDARDYDAQLAQARAEVERARAVVDELQAQQTLQAAVIAQQDAEKNGSLAELTRAASDKTRYRELVKIDAVSNQIVERADADYAKAQAAVQRTDAGVAAARRDLDVIAAQLADARARVDTAQAAQRVAELNVEYTTIRSPVDGYIGNRSARVGMLAKVGVPLLTVVPDNGLWIDANFKEDQLKKVRGGDAVDFTLDASSQSFRGHVESLAPATGATFSVLPPENATGNFTKIVQRVPVRIHVDAQSGLDHVLRPGLSAVVTVHTDK</sequence>
<comment type="caution">
    <text evidence="6">The sequence shown here is derived from an EMBL/GenBank/DDBJ whole genome shotgun (WGS) entry which is preliminary data.</text>
</comment>
<evidence type="ECO:0000256" key="2">
    <source>
        <dbReference type="SAM" id="Phobius"/>
    </source>
</evidence>
<dbReference type="InterPro" id="IPR058625">
    <property type="entry name" value="MdtA-like_BSH"/>
</dbReference>
<keyword evidence="2" id="KW-0812">Transmembrane</keyword>
<reference evidence="6 7" key="1">
    <citation type="submission" date="2018-10" db="EMBL/GenBank/DDBJ databases">
        <title>Paraburkholderia sp. 7MK8-2, isolated from soil.</title>
        <authorList>
            <person name="Gao Z.-H."/>
            <person name="Qiu L.-H."/>
        </authorList>
    </citation>
    <scope>NUCLEOTIDE SEQUENCE [LARGE SCALE GENOMIC DNA]</scope>
    <source>
        <strain evidence="6 7">7MK8-2</strain>
    </source>
</reference>
<evidence type="ECO:0000259" key="5">
    <source>
        <dbReference type="Pfam" id="PF25963"/>
    </source>
</evidence>
<feature type="domain" description="Multidrug resistance protein MdtA-like alpha-helical hairpin" evidence="3">
    <location>
        <begin position="133"/>
        <end position="198"/>
    </location>
</feature>
<keyword evidence="1" id="KW-0175">Coiled coil</keyword>
<dbReference type="SUPFAM" id="SSF111369">
    <property type="entry name" value="HlyD-like secretion proteins"/>
    <property type="match status" value="3"/>
</dbReference>
<dbReference type="Pfam" id="PF25876">
    <property type="entry name" value="HH_MFP_RND"/>
    <property type="match status" value="1"/>
</dbReference>
<dbReference type="EMBL" id="RBZV01000001">
    <property type="protein sequence ID" value="RKP52295.1"/>
    <property type="molecule type" value="Genomic_DNA"/>
</dbReference>
<dbReference type="Pfam" id="PF25963">
    <property type="entry name" value="Beta-barrel_AAEA"/>
    <property type="match status" value="1"/>
</dbReference>